<evidence type="ECO:0000313" key="3">
    <source>
        <dbReference type="Proteomes" id="UP000281406"/>
    </source>
</evidence>
<dbReference type="Proteomes" id="UP000281406">
    <property type="component" value="Unassembled WGS sequence"/>
</dbReference>
<keyword evidence="3" id="KW-1185">Reference proteome</keyword>
<accession>A0A3N0YJS0</accession>
<sequence>MTTIKGSRRAVSGQGIFRLEMGKPTAGRWRDQAEGTGDTDVQRPPCRLEINTINKPSRDSCAKMNKILLFTKEPRLDITRRVESASDYTERVNADVPSLNINTVSPIWGPWESVSNLYLSLFFPSVCF</sequence>
<organism evidence="2 3">
    <name type="scientific">Anabarilius grahami</name>
    <name type="common">Kanglang fish</name>
    <name type="synonym">Barilius grahami</name>
    <dbReference type="NCBI Taxonomy" id="495550"/>
    <lineage>
        <taxon>Eukaryota</taxon>
        <taxon>Metazoa</taxon>
        <taxon>Chordata</taxon>
        <taxon>Craniata</taxon>
        <taxon>Vertebrata</taxon>
        <taxon>Euteleostomi</taxon>
        <taxon>Actinopterygii</taxon>
        <taxon>Neopterygii</taxon>
        <taxon>Teleostei</taxon>
        <taxon>Ostariophysi</taxon>
        <taxon>Cypriniformes</taxon>
        <taxon>Xenocyprididae</taxon>
        <taxon>Xenocypridinae</taxon>
        <taxon>Xenocypridinae incertae sedis</taxon>
        <taxon>Anabarilius</taxon>
    </lineage>
</organism>
<dbReference type="AlphaFoldDB" id="A0A3N0YJS0"/>
<gene>
    <name evidence="2" type="ORF">DPX16_9099</name>
</gene>
<reference evidence="2 3" key="1">
    <citation type="submission" date="2018-10" db="EMBL/GenBank/DDBJ databases">
        <title>Genome assembly for a Yunnan-Guizhou Plateau 3E fish, Anabarilius grahami (Regan), and its evolutionary and genetic applications.</title>
        <authorList>
            <person name="Jiang W."/>
        </authorList>
    </citation>
    <scope>NUCLEOTIDE SEQUENCE [LARGE SCALE GENOMIC DNA]</scope>
    <source>
        <strain evidence="2">AG-KIZ</strain>
        <tissue evidence="2">Muscle</tissue>
    </source>
</reference>
<evidence type="ECO:0000313" key="2">
    <source>
        <dbReference type="EMBL" id="ROL46364.1"/>
    </source>
</evidence>
<comment type="caution">
    <text evidence="2">The sequence shown here is derived from an EMBL/GenBank/DDBJ whole genome shotgun (WGS) entry which is preliminary data.</text>
</comment>
<protein>
    <submittedName>
        <fullName evidence="2">Uncharacterized protein</fullName>
    </submittedName>
</protein>
<feature type="region of interest" description="Disordered" evidence="1">
    <location>
        <begin position="22"/>
        <end position="44"/>
    </location>
</feature>
<name>A0A3N0YJS0_ANAGA</name>
<proteinExistence type="predicted"/>
<dbReference type="EMBL" id="RJVU01038599">
    <property type="protein sequence ID" value="ROL46364.1"/>
    <property type="molecule type" value="Genomic_DNA"/>
</dbReference>
<evidence type="ECO:0000256" key="1">
    <source>
        <dbReference type="SAM" id="MobiDB-lite"/>
    </source>
</evidence>